<feature type="transmembrane region" description="Helical" evidence="10">
    <location>
        <begin position="246"/>
        <end position="263"/>
    </location>
</feature>
<dbReference type="Proteomes" id="UP000266239">
    <property type="component" value="Unassembled WGS sequence"/>
</dbReference>
<keyword evidence="8 10" id="KW-0472">Membrane</keyword>
<comment type="caution">
    <text evidence="13">The sequence shown here is derived from an EMBL/GenBank/DDBJ whole genome shotgun (WGS) entry which is preliminary data.</text>
</comment>
<dbReference type="InterPro" id="IPR044726">
    <property type="entry name" value="ABCC_6TM_D2"/>
</dbReference>
<evidence type="ECO:0000259" key="11">
    <source>
        <dbReference type="PROSITE" id="PS50893"/>
    </source>
</evidence>
<evidence type="ECO:0000256" key="5">
    <source>
        <dbReference type="ARBA" id="ARBA00022741"/>
    </source>
</evidence>
<evidence type="ECO:0000256" key="8">
    <source>
        <dbReference type="ARBA" id="ARBA00023136"/>
    </source>
</evidence>
<dbReference type="InterPro" id="IPR003593">
    <property type="entry name" value="AAA+_ATPase"/>
</dbReference>
<dbReference type="Pfam" id="PF00005">
    <property type="entry name" value="ABC_tran"/>
    <property type="match status" value="2"/>
</dbReference>
<dbReference type="Gene3D" id="3.40.50.300">
    <property type="entry name" value="P-loop containing nucleotide triphosphate hydrolases"/>
    <property type="match status" value="2"/>
</dbReference>
<dbReference type="CDD" id="cd18580">
    <property type="entry name" value="ABC_6TM_ABCC_D2"/>
    <property type="match status" value="1"/>
</dbReference>
<evidence type="ECO:0000256" key="9">
    <source>
        <dbReference type="SAM" id="MobiDB-lite"/>
    </source>
</evidence>
<evidence type="ECO:0000256" key="3">
    <source>
        <dbReference type="ARBA" id="ARBA00022692"/>
    </source>
</evidence>
<evidence type="ECO:0000256" key="2">
    <source>
        <dbReference type="ARBA" id="ARBA00022448"/>
    </source>
</evidence>
<dbReference type="InterPro" id="IPR017871">
    <property type="entry name" value="ABC_transporter-like_CS"/>
</dbReference>
<sequence length="1285" mass="141436">MDTDFQSLKSPRASDLQEDDVPWSERPHPLESVSWLSYITVWWMDALIRKGAQAPLTEQDVWPLAKADTVDSVYPLVTAKWDPALKPRLVVVLWQAFRYRIVVSFLLFSLYAVLSLLQPIAVKSMMQYLEQEDVTATALGLTNGYALAFVLFVVSMTSACIMDFAGYYAAHIGINLKSAVANMVYVKTLSLSGLAKAKFSSGEVVTMTSVDLERITMGFSLGHWTFISPAMLLVIFIMLAFELGPLAAFIGGLAMAGFIYFGITSGQRVGHLRQDILAVQAQRVKLTNEVLQGIRVVKLYAWEGSIQDQLKDIRLREISCLTKYHNLRIINNVLLMVAPVVSLACCLMVFVSQGRPLTMPVAFTALAYMNITRQPCGVFSTSVIGFTEALASCRRLSDFFNAEELAPDLDTTHEAATVELSHADFSWTNDAMAPTLKDISLQLEPGTLTMVVGAVGSGKSSLVSAILGDVHVTSGSRHVRARFSYVNQESWIQHATVKDNIVFVSDLYDLDLYDRVIRACQLSPDLAMLPKGDLTEIGERGINLSGGQKARISLARAMYQTNADVFLLDDPLSALDVHVANAVFSECMLGLLRGKTSLLVLTSHYHLLPHAHRILVMADGAIVGDGSYEQLKTEFPHLMNLTTQSDGMATTFQDDQGEKDEHAKMEVSKQVAPQLSQDKDSLVVKEDNVKGKVTLQTYKSYLGASGYNGYNNMSFSAKVDFGSHIFECRYLVGFVMTVLFTISQVTLSITDWFMSVWARNGPLSLAYGWGYVALAGASVVMVYGRSIFTLITAMLCSKNFHSKVLRNVLRAPVPTFFDVTPVGRILNRFSSDLDQIDSNLPHFGLCVWQFGFSILSVLVVCAATTPWVLVMYVPVGYVYFAAQTAYNKAANEIKRLDGVTKSPLISLVSETYQGLSTIRAFAKSPSFAHKQREAIDFNVRFYFAFFLGARWFQMRLDFLGSLIVGTCAVVTVLTKSSVGLAAAGLSLTYSTQLSVLLSRVAIFSAWLDNSMTSVERLNHYNQLESEHAEDEGADVHDWPSQGAIAFESYSMRYQDQLDLVLTNISINVEPGHQVGICGRTGSGKSSLMAALFRMVPASCGRITIDGVDIASVSVTSLRQGLTIIPQDPVLFSGSIRLNLDPTNCATDAELWTALKQVHLSGTVIPTLEFAICERGSNLSVGQRQLVCIARALLRRSKVVVLDEATANIDPESDRLIQATMRECFENVTRLIIAHRLDTILDSDRILVLDAGVAVEYDAPSTLLANKHSAFAQLAQHAHVDLDKFK</sequence>
<dbReference type="SUPFAM" id="SSF90123">
    <property type="entry name" value="ABC transporter transmembrane region"/>
    <property type="match status" value="2"/>
</dbReference>
<evidence type="ECO:0000256" key="1">
    <source>
        <dbReference type="ARBA" id="ARBA00004128"/>
    </source>
</evidence>
<dbReference type="GO" id="GO:0005774">
    <property type="term" value="C:vacuolar membrane"/>
    <property type="evidence" value="ECO:0007669"/>
    <property type="project" value="UniProtKB-SubCell"/>
</dbReference>
<feature type="domain" description="ABC transmembrane type-1" evidence="12">
    <location>
        <begin position="102"/>
        <end position="388"/>
    </location>
</feature>
<accession>A0A397C0I2</accession>
<dbReference type="GO" id="GO:0140359">
    <property type="term" value="F:ABC-type transporter activity"/>
    <property type="evidence" value="ECO:0007669"/>
    <property type="project" value="InterPro"/>
</dbReference>
<reference evidence="13 14" key="1">
    <citation type="submission" date="2018-08" db="EMBL/GenBank/DDBJ databases">
        <title>Aphanomyces genome sequencing and annotation.</title>
        <authorList>
            <person name="Minardi D."/>
            <person name="Oidtmann B."/>
            <person name="Van Der Giezen M."/>
            <person name="Studholme D.J."/>
        </authorList>
    </citation>
    <scope>NUCLEOTIDE SEQUENCE [LARGE SCALE GENOMIC DNA]</scope>
    <source>
        <strain evidence="13 14">Yx</strain>
    </source>
</reference>
<evidence type="ECO:0000259" key="12">
    <source>
        <dbReference type="PROSITE" id="PS50929"/>
    </source>
</evidence>
<feature type="domain" description="ABC transporter" evidence="11">
    <location>
        <begin position="1044"/>
        <end position="1275"/>
    </location>
</feature>
<feature type="region of interest" description="Disordered" evidence="9">
    <location>
        <begin position="1"/>
        <end position="26"/>
    </location>
</feature>
<dbReference type="CDD" id="cd18579">
    <property type="entry name" value="ABC_6TM_ABCC_D1"/>
    <property type="match status" value="1"/>
</dbReference>
<gene>
    <name evidence="13" type="ORF">DYB25_010180</name>
</gene>
<dbReference type="FunFam" id="3.40.50.300:FF:000997">
    <property type="entry name" value="Multidrug resistance-associated protein 1"/>
    <property type="match status" value="1"/>
</dbReference>
<dbReference type="PANTHER" id="PTHR24223:SF443">
    <property type="entry name" value="MULTIDRUG-RESISTANCE LIKE PROTEIN 1, ISOFORM I"/>
    <property type="match status" value="1"/>
</dbReference>
<dbReference type="CDD" id="cd03244">
    <property type="entry name" value="ABCC_MRP_domain2"/>
    <property type="match status" value="1"/>
</dbReference>
<evidence type="ECO:0000256" key="10">
    <source>
        <dbReference type="SAM" id="Phobius"/>
    </source>
</evidence>
<keyword evidence="6" id="KW-0067">ATP-binding</keyword>
<keyword evidence="7 10" id="KW-1133">Transmembrane helix</keyword>
<dbReference type="EMBL" id="QUTA01000940">
    <property type="protein sequence ID" value="RHY36481.1"/>
    <property type="molecule type" value="Genomic_DNA"/>
</dbReference>
<dbReference type="PANTHER" id="PTHR24223">
    <property type="entry name" value="ATP-BINDING CASSETTE SUB-FAMILY C"/>
    <property type="match status" value="1"/>
</dbReference>
<dbReference type="Gene3D" id="1.20.1560.10">
    <property type="entry name" value="ABC transporter type 1, transmembrane domain"/>
    <property type="match status" value="2"/>
</dbReference>
<dbReference type="Pfam" id="PF00664">
    <property type="entry name" value="ABC_membrane"/>
    <property type="match status" value="2"/>
</dbReference>
<dbReference type="InterPro" id="IPR011527">
    <property type="entry name" value="ABC1_TM_dom"/>
</dbReference>
<evidence type="ECO:0000313" key="14">
    <source>
        <dbReference type="Proteomes" id="UP000266239"/>
    </source>
</evidence>
<keyword evidence="2" id="KW-0813">Transport</keyword>
<evidence type="ECO:0000256" key="4">
    <source>
        <dbReference type="ARBA" id="ARBA00022737"/>
    </source>
</evidence>
<comment type="subcellular location">
    <subcellularLocation>
        <location evidence="1">Vacuole membrane</location>
        <topology evidence="1">Multi-pass membrane protein</topology>
    </subcellularLocation>
</comment>
<dbReference type="GO" id="GO:0005524">
    <property type="term" value="F:ATP binding"/>
    <property type="evidence" value="ECO:0007669"/>
    <property type="project" value="UniProtKB-KW"/>
</dbReference>
<evidence type="ECO:0000313" key="13">
    <source>
        <dbReference type="EMBL" id="RHY36481.1"/>
    </source>
</evidence>
<evidence type="ECO:0000256" key="7">
    <source>
        <dbReference type="ARBA" id="ARBA00022989"/>
    </source>
</evidence>
<feature type="transmembrane region" description="Helical" evidence="10">
    <location>
        <begin position="956"/>
        <end position="974"/>
    </location>
</feature>
<dbReference type="PROSITE" id="PS50893">
    <property type="entry name" value="ABC_TRANSPORTER_2"/>
    <property type="match status" value="2"/>
</dbReference>
<dbReference type="InterPro" id="IPR003439">
    <property type="entry name" value="ABC_transporter-like_ATP-bd"/>
</dbReference>
<dbReference type="SUPFAM" id="SSF52540">
    <property type="entry name" value="P-loop containing nucleoside triphosphate hydrolases"/>
    <property type="match status" value="2"/>
</dbReference>
<name>A0A397C0I2_APHAT</name>
<dbReference type="InterPro" id="IPR050173">
    <property type="entry name" value="ABC_transporter_C-like"/>
</dbReference>
<feature type="transmembrane region" description="Helical" evidence="10">
    <location>
        <begin position="145"/>
        <end position="169"/>
    </location>
</feature>
<feature type="transmembrane region" description="Helical" evidence="10">
    <location>
        <begin position="221"/>
        <end position="240"/>
    </location>
</feature>
<evidence type="ECO:0000256" key="6">
    <source>
        <dbReference type="ARBA" id="ARBA00022840"/>
    </source>
</evidence>
<feature type="transmembrane region" description="Helical" evidence="10">
    <location>
        <begin position="847"/>
        <end position="880"/>
    </location>
</feature>
<dbReference type="VEuPathDB" id="FungiDB:H257_11069"/>
<keyword evidence="5" id="KW-0547">Nucleotide-binding</keyword>
<dbReference type="InterPro" id="IPR036640">
    <property type="entry name" value="ABC1_TM_sf"/>
</dbReference>
<keyword evidence="3 10" id="KW-0812">Transmembrane</keyword>
<dbReference type="FunFam" id="3.40.50.300:FF:000163">
    <property type="entry name" value="Multidrug resistance-associated protein member 4"/>
    <property type="match status" value="1"/>
</dbReference>
<feature type="transmembrane region" description="Helical" evidence="10">
    <location>
        <begin position="101"/>
        <end position="121"/>
    </location>
</feature>
<dbReference type="SMART" id="SM00382">
    <property type="entry name" value="AAA"/>
    <property type="match status" value="2"/>
</dbReference>
<keyword evidence="4" id="KW-0677">Repeat</keyword>
<dbReference type="PROSITE" id="PS50929">
    <property type="entry name" value="ABC_TM1F"/>
    <property type="match status" value="2"/>
</dbReference>
<protein>
    <submittedName>
        <fullName evidence="13">Uncharacterized protein</fullName>
    </submittedName>
</protein>
<feature type="domain" description="ABC transmembrane type-1" evidence="12">
    <location>
        <begin position="730"/>
        <end position="1001"/>
    </location>
</feature>
<dbReference type="InterPro" id="IPR044746">
    <property type="entry name" value="ABCC_6TM_D1"/>
</dbReference>
<dbReference type="InterPro" id="IPR027417">
    <property type="entry name" value="P-loop_NTPase"/>
</dbReference>
<dbReference type="GO" id="GO:0016887">
    <property type="term" value="F:ATP hydrolysis activity"/>
    <property type="evidence" value="ECO:0007669"/>
    <property type="project" value="InterPro"/>
</dbReference>
<feature type="transmembrane region" description="Helical" evidence="10">
    <location>
        <begin position="730"/>
        <end position="753"/>
    </location>
</feature>
<feature type="domain" description="ABC transporter" evidence="11">
    <location>
        <begin position="420"/>
        <end position="644"/>
    </location>
</feature>
<organism evidence="13 14">
    <name type="scientific">Aphanomyces astaci</name>
    <name type="common">Crayfish plague agent</name>
    <dbReference type="NCBI Taxonomy" id="112090"/>
    <lineage>
        <taxon>Eukaryota</taxon>
        <taxon>Sar</taxon>
        <taxon>Stramenopiles</taxon>
        <taxon>Oomycota</taxon>
        <taxon>Saprolegniomycetes</taxon>
        <taxon>Saprolegniales</taxon>
        <taxon>Verrucalvaceae</taxon>
        <taxon>Aphanomyces</taxon>
    </lineage>
</organism>
<feature type="transmembrane region" description="Helical" evidence="10">
    <location>
        <begin position="333"/>
        <end position="351"/>
    </location>
</feature>
<dbReference type="CDD" id="cd03250">
    <property type="entry name" value="ABCC_MRP_domain1"/>
    <property type="match status" value="1"/>
</dbReference>
<dbReference type="PROSITE" id="PS00211">
    <property type="entry name" value="ABC_TRANSPORTER_1"/>
    <property type="match status" value="2"/>
</dbReference>
<proteinExistence type="predicted"/>
<dbReference type="FunFam" id="1.20.1560.10:FF:000013">
    <property type="entry name" value="ABC transporter C family member 2"/>
    <property type="match status" value="1"/>
</dbReference>
<feature type="transmembrane region" description="Helical" evidence="10">
    <location>
        <begin position="765"/>
        <end position="784"/>
    </location>
</feature>